<keyword evidence="2" id="KW-1185">Reference proteome</keyword>
<dbReference type="InParanoid" id="A0A0V0QB03"/>
<sequence length="113" mass="12148">MTNTLNSENYNILYISETIQSSSLSFQSVNNINSSNSFSSGVFSISNSVSDNVFQEGFQDLSGVVINERGNSFDSSSSGQSSDGGFVLISDCQFTTSIAFQQSVSCILEIHQS</sequence>
<name>A0A0V0QB03_PSEPJ</name>
<organism evidence="1 2">
    <name type="scientific">Pseudocohnilembus persalinus</name>
    <name type="common">Ciliate</name>
    <dbReference type="NCBI Taxonomy" id="266149"/>
    <lineage>
        <taxon>Eukaryota</taxon>
        <taxon>Sar</taxon>
        <taxon>Alveolata</taxon>
        <taxon>Ciliophora</taxon>
        <taxon>Intramacronucleata</taxon>
        <taxon>Oligohymenophorea</taxon>
        <taxon>Scuticociliatia</taxon>
        <taxon>Philasterida</taxon>
        <taxon>Pseudocohnilembidae</taxon>
        <taxon>Pseudocohnilembus</taxon>
    </lineage>
</organism>
<protein>
    <submittedName>
        <fullName evidence="1">Uncharacterized protein</fullName>
    </submittedName>
</protein>
<accession>A0A0V0QB03</accession>
<dbReference type="Proteomes" id="UP000054937">
    <property type="component" value="Unassembled WGS sequence"/>
</dbReference>
<evidence type="ECO:0000313" key="1">
    <source>
        <dbReference type="EMBL" id="KRW99414.1"/>
    </source>
</evidence>
<gene>
    <name evidence="1" type="ORF">PPERSA_12518</name>
</gene>
<evidence type="ECO:0000313" key="2">
    <source>
        <dbReference type="Proteomes" id="UP000054937"/>
    </source>
</evidence>
<proteinExistence type="predicted"/>
<comment type="caution">
    <text evidence="1">The sequence shown here is derived from an EMBL/GenBank/DDBJ whole genome shotgun (WGS) entry which is preliminary data.</text>
</comment>
<reference evidence="1 2" key="1">
    <citation type="journal article" date="2015" name="Sci. Rep.">
        <title>Genome of the facultative scuticociliatosis pathogen Pseudocohnilembus persalinus provides insight into its virulence through horizontal gene transfer.</title>
        <authorList>
            <person name="Xiong J."/>
            <person name="Wang G."/>
            <person name="Cheng J."/>
            <person name="Tian M."/>
            <person name="Pan X."/>
            <person name="Warren A."/>
            <person name="Jiang C."/>
            <person name="Yuan D."/>
            <person name="Miao W."/>
        </authorList>
    </citation>
    <scope>NUCLEOTIDE SEQUENCE [LARGE SCALE GENOMIC DNA]</scope>
    <source>
        <strain evidence="1">36N120E</strain>
    </source>
</reference>
<dbReference type="AlphaFoldDB" id="A0A0V0QB03"/>
<dbReference type="EMBL" id="LDAU01000213">
    <property type="protein sequence ID" value="KRW99414.1"/>
    <property type="molecule type" value="Genomic_DNA"/>
</dbReference>